<comment type="caution">
    <text evidence="7">The sequence shown here is derived from an EMBL/GenBank/DDBJ whole genome shotgun (WGS) entry which is preliminary data.</text>
</comment>
<feature type="domain" description="Carboxyltransferase" evidence="6">
    <location>
        <begin position="265"/>
        <end position="573"/>
    </location>
</feature>
<keyword evidence="7" id="KW-0456">Lyase</keyword>
<dbReference type="GO" id="GO:0005524">
    <property type="term" value="F:ATP binding"/>
    <property type="evidence" value="ECO:0007669"/>
    <property type="project" value="UniProtKB-KW"/>
</dbReference>
<dbReference type="SUPFAM" id="SSF50891">
    <property type="entry name" value="Cyclophilin-like"/>
    <property type="match status" value="2"/>
</dbReference>
<dbReference type="InterPro" id="IPR003833">
    <property type="entry name" value="CT_C_D"/>
</dbReference>
<feature type="region of interest" description="Disordered" evidence="4">
    <location>
        <begin position="198"/>
        <end position="240"/>
    </location>
</feature>
<feature type="compositionally biased region" description="Basic and acidic residues" evidence="4">
    <location>
        <begin position="555"/>
        <end position="574"/>
    </location>
</feature>
<dbReference type="SMART" id="SM00796">
    <property type="entry name" value="AHS1"/>
    <property type="match status" value="1"/>
</dbReference>
<dbReference type="InterPro" id="IPR029000">
    <property type="entry name" value="Cyclophilin-like_dom_sf"/>
</dbReference>
<accession>A0A2U2RK67</accession>
<keyword evidence="2" id="KW-0378">Hydrolase</keyword>
<evidence type="ECO:0000259" key="5">
    <source>
        <dbReference type="SMART" id="SM00796"/>
    </source>
</evidence>
<dbReference type="AlphaFoldDB" id="A0A2U2RK67"/>
<dbReference type="PANTHER" id="PTHR43309:SF3">
    <property type="entry name" value="5-OXOPROLINASE SUBUNIT C"/>
    <property type="match status" value="1"/>
</dbReference>
<dbReference type="OrthoDB" id="9768696at2"/>
<feature type="compositionally biased region" description="Basic and acidic residues" evidence="4">
    <location>
        <begin position="198"/>
        <end position="208"/>
    </location>
</feature>
<feature type="region of interest" description="Disordered" evidence="4">
    <location>
        <begin position="328"/>
        <end position="352"/>
    </location>
</feature>
<feature type="domain" description="Carboxyltransferase" evidence="5">
    <location>
        <begin position="1"/>
        <end position="185"/>
    </location>
</feature>
<dbReference type="InterPro" id="IPR003778">
    <property type="entry name" value="CT_A_B"/>
</dbReference>
<dbReference type="PANTHER" id="PTHR43309">
    <property type="entry name" value="5-OXOPROLINASE SUBUNIT C"/>
    <property type="match status" value="1"/>
</dbReference>
<feature type="region of interest" description="Disordered" evidence="4">
    <location>
        <begin position="543"/>
        <end position="574"/>
    </location>
</feature>
<feature type="compositionally biased region" description="Acidic residues" evidence="4">
    <location>
        <begin position="330"/>
        <end position="343"/>
    </location>
</feature>
<keyword evidence="1" id="KW-0547">Nucleotide-binding</keyword>
<keyword evidence="8" id="KW-1185">Reference proteome</keyword>
<dbReference type="SMART" id="SM00797">
    <property type="entry name" value="AHS2"/>
    <property type="match status" value="1"/>
</dbReference>
<keyword evidence="3" id="KW-0067">ATP-binding</keyword>
<dbReference type="Gene3D" id="2.40.100.10">
    <property type="entry name" value="Cyclophilin-like"/>
    <property type="match status" value="2"/>
</dbReference>
<protein>
    <submittedName>
        <fullName evidence="7">Urea amidolyase</fullName>
    </submittedName>
</protein>
<dbReference type="Proteomes" id="UP000245590">
    <property type="component" value="Unassembled WGS sequence"/>
</dbReference>
<dbReference type="EMBL" id="QFKX01000003">
    <property type="protein sequence ID" value="PWH06236.1"/>
    <property type="molecule type" value="Genomic_DNA"/>
</dbReference>
<dbReference type="Gene3D" id="3.30.1360.40">
    <property type="match status" value="1"/>
</dbReference>
<evidence type="ECO:0000259" key="6">
    <source>
        <dbReference type="SMART" id="SM00797"/>
    </source>
</evidence>
<name>A0A2U2RK67_9MICO</name>
<gene>
    <name evidence="7" type="ORF">DEO23_09940</name>
</gene>
<dbReference type="GO" id="GO:0016787">
    <property type="term" value="F:hydrolase activity"/>
    <property type="evidence" value="ECO:0007669"/>
    <property type="project" value="UniProtKB-KW"/>
</dbReference>
<sequence length="574" mass="59675">MGARALLLELPTLEDALTWHAALRTDPLAGQTSALAAARTVLLRFATPEDADAAPEALGSREARRAKKKDGRTRRVEVVYDGEDLEAVARETGLSADEVISAHTGTAWTAAFGGFAPGFVYLSGGDPRLQVPRRDSPRSRVPAGAVGLAGEFSAIYPQTSPGGWQLIGRTDVTLFDPDRKNPSLIVPGDTVRFEATRERVRAGRRSDAAEDSQAPDADGADGSQTRALSVDPSRAEAPSGAARLEVLDAGMRTLIEDTGRPGLGDLGITVSGAADAPSARQANRLVGNAPGAAVLENLLGGLRVRPHGDLVLALTGAVGEATIAAFDAEPREDESEDEEESEDSSQPRQRRAPLHEPFGLRAGEVLSLGAPASGLRGYLAVRGGIDAPAQLGSRASDTLSGLGPRPLGGGDLLSIGEPDPQRSVGSAEAPVTALAPPDGDSGGVEPAVVRVRPGPRADWAQPDALLGRTWQIGGSSDRVGARLRAADGTPPLRRLRTEELRSEGLVAGAIQLPPSGEPVVFLVDHPVTGGYPVIAVVEEDDLPRLGQLPPGTPLRFEHAEEPGEHAEKTGESGA</sequence>
<dbReference type="InterPro" id="IPR052708">
    <property type="entry name" value="PxpC"/>
</dbReference>
<evidence type="ECO:0000313" key="7">
    <source>
        <dbReference type="EMBL" id="PWH06236.1"/>
    </source>
</evidence>
<dbReference type="GO" id="GO:0016829">
    <property type="term" value="F:lyase activity"/>
    <property type="evidence" value="ECO:0007669"/>
    <property type="project" value="UniProtKB-KW"/>
</dbReference>
<dbReference type="Pfam" id="PF02682">
    <property type="entry name" value="CT_C_D"/>
    <property type="match status" value="1"/>
</dbReference>
<evidence type="ECO:0000256" key="1">
    <source>
        <dbReference type="ARBA" id="ARBA00022741"/>
    </source>
</evidence>
<organism evidence="7 8">
    <name type="scientific">Brachybacterium endophyticum</name>
    <dbReference type="NCBI Taxonomy" id="2182385"/>
    <lineage>
        <taxon>Bacteria</taxon>
        <taxon>Bacillati</taxon>
        <taxon>Actinomycetota</taxon>
        <taxon>Actinomycetes</taxon>
        <taxon>Micrococcales</taxon>
        <taxon>Dermabacteraceae</taxon>
        <taxon>Brachybacterium</taxon>
    </lineage>
</organism>
<evidence type="ECO:0000256" key="3">
    <source>
        <dbReference type="ARBA" id="ARBA00022840"/>
    </source>
</evidence>
<proteinExistence type="predicted"/>
<feature type="region of interest" description="Disordered" evidence="4">
    <location>
        <begin position="53"/>
        <end position="72"/>
    </location>
</feature>
<evidence type="ECO:0000256" key="4">
    <source>
        <dbReference type="SAM" id="MobiDB-lite"/>
    </source>
</evidence>
<dbReference type="Pfam" id="PF02626">
    <property type="entry name" value="CT_A_B"/>
    <property type="match status" value="1"/>
</dbReference>
<evidence type="ECO:0000313" key="8">
    <source>
        <dbReference type="Proteomes" id="UP000245590"/>
    </source>
</evidence>
<evidence type="ECO:0000256" key="2">
    <source>
        <dbReference type="ARBA" id="ARBA00022801"/>
    </source>
</evidence>
<reference evidence="7 8" key="1">
    <citation type="submission" date="2018-05" db="EMBL/GenBank/DDBJ databases">
        <title>Brachybacterium sp. M1HQ-2T, whole genome shotgun sequence.</title>
        <authorList>
            <person name="Tuo L."/>
        </authorList>
    </citation>
    <scope>NUCLEOTIDE SEQUENCE [LARGE SCALE GENOMIC DNA]</scope>
    <source>
        <strain evidence="7 8">M1HQ-2</strain>
    </source>
</reference>